<dbReference type="Pfam" id="PF03435">
    <property type="entry name" value="Sacchrp_dh_NADP"/>
    <property type="match status" value="1"/>
</dbReference>
<proteinExistence type="predicted"/>
<dbReference type="RefSeq" id="WP_135623520.1">
    <property type="nucleotide sequence ID" value="NZ_RQGD01000024.1"/>
</dbReference>
<keyword evidence="3" id="KW-1185">Reference proteome</keyword>
<evidence type="ECO:0000259" key="1">
    <source>
        <dbReference type="Pfam" id="PF03435"/>
    </source>
</evidence>
<dbReference type="InterPro" id="IPR036291">
    <property type="entry name" value="NAD(P)-bd_dom_sf"/>
</dbReference>
<gene>
    <name evidence="2" type="ORF">EHQ58_08780</name>
</gene>
<dbReference type="EMBL" id="RQGD01000024">
    <property type="protein sequence ID" value="TGL59331.1"/>
    <property type="molecule type" value="Genomic_DNA"/>
</dbReference>
<name>A0A4R9K2D0_9LEPT</name>
<dbReference type="SUPFAM" id="SSF51735">
    <property type="entry name" value="NAD(P)-binding Rossmann-fold domains"/>
    <property type="match status" value="1"/>
</dbReference>
<dbReference type="PANTHER" id="PTHR12286">
    <property type="entry name" value="SACCHAROPINE DEHYDROGENASE-LIKE OXIDOREDUCTASE"/>
    <property type="match status" value="1"/>
</dbReference>
<dbReference type="GO" id="GO:0009247">
    <property type="term" value="P:glycolipid biosynthetic process"/>
    <property type="evidence" value="ECO:0007669"/>
    <property type="project" value="TreeGrafter"/>
</dbReference>
<dbReference type="InterPro" id="IPR051276">
    <property type="entry name" value="Saccharopine_DH-like_oxidrdct"/>
</dbReference>
<evidence type="ECO:0000313" key="3">
    <source>
        <dbReference type="Proteomes" id="UP000297693"/>
    </source>
</evidence>
<dbReference type="PANTHER" id="PTHR12286:SF5">
    <property type="entry name" value="SACCHAROPINE DEHYDROGENASE-LIKE OXIDOREDUCTASE"/>
    <property type="match status" value="1"/>
</dbReference>
<sequence>MIKKYDVVLYGASGFTGKQTVAYFLKHAPSDLKWAIAGRNESKLRAVSKEIIKGTRDIDTIQAGSEDVTSLRRLVQSTRVVLTTAGPFRLYGKNLMECCAEEGVDYVDITGETAFVRAVMDTHEEKAQRSGAKIIPFSGFDSVPSDLAVFAIAEYFREIRETKLDSVRGIYTIKGSFNGGTLLSMLHMFESGDWKLMKDPAILIRETPKGVKLISDSFDTVLDKTINRWITPFLMSMINTRVVNRSAHLSSSFGTSYGPNVSYTEHHNFSEWWNPLPAYVYSTAFRAFQSLGTLAAFRDLIRNLGPSASEGPSEESMNTGYFKLDAIGKGISGEEVHLEFSGNGDPGNRATTIFLCESALALATQRKKLPGGELRSGFLTPAMGLGHVLMDRLKQKNITISLKGH</sequence>
<protein>
    <submittedName>
        <fullName evidence="2">Saccharopine dehydrogenase</fullName>
    </submittedName>
</protein>
<dbReference type="Proteomes" id="UP000297693">
    <property type="component" value="Unassembled WGS sequence"/>
</dbReference>
<dbReference type="Gene3D" id="3.40.50.720">
    <property type="entry name" value="NAD(P)-binding Rossmann-like Domain"/>
    <property type="match status" value="1"/>
</dbReference>
<dbReference type="InterPro" id="IPR005097">
    <property type="entry name" value="Sacchrp_dh_NADP-bd"/>
</dbReference>
<comment type="caution">
    <text evidence="2">The sequence shown here is derived from an EMBL/GenBank/DDBJ whole genome shotgun (WGS) entry which is preliminary data.</text>
</comment>
<accession>A0A4R9K2D0</accession>
<dbReference type="OrthoDB" id="623995at2"/>
<reference evidence="2" key="1">
    <citation type="journal article" date="2019" name="PLoS Negl. Trop. Dis.">
        <title>Revisiting the worldwide diversity of Leptospira species in the environment.</title>
        <authorList>
            <person name="Vincent A.T."/>
            <person name="Schiettekatte O."/>
            <person name="Bourhy P."/>
            <person name="Veyrier F.J."/>
            <person name="Picardeau M."/>
        </authorList>
    </citation>
    <scope>NUCLEOTIDE SEQUENCE [LARGE SCALE GENOMIC DNA]</scope>
    <source>
        <strain evidence="2">201702476</strain>
    </source>
</reference>
<evidence type="ECO:0000313" key="2">
    <source>
        <dbReference type="EMBL" id="TGL59331.1"/>
    </source>
</evidence>
<organism evidence="2 3">
    <name type="scientific">Leptospira ognonensis</name>
    <dbReference type="NCBI Taxonomy" id="2484945"/>
    <lineage>
        <taxon>Bacteria</taxon>
        <taxon>Pseudomonadati</taxon>
        <taxon>Spirochaetota</taxon>
        <taxon>Spirochaetia</taxon>
        <taxon>Leptospirales</taxon>
        <taxon>Leptospiraceae</taxon>
        <taxon>Leptospira</taxon>
    </lineage>
</organism>
<dbReference type="AlphaFoldDB" id="A0A4R9K2D0"/>
<feature type="domain" description="Saccharopine dehydrogenase NADP binding" evidence="1">
    <location>
        <begin position="7"/>
        <end position="132"/>
    </location>
</feature>
<dbReference type="GO" id="GO:0005886">
    <property type="term" value="C:plasma membrane"/>
    <property type="evidence" value="ECO:0007669"/>
    <property type="project" value="TreeGrafter"/>
</dbReference>